<dbReference type="InterPro" id="IPR000073">
    <property type="entry name" value="AB_hydrolase_1"/>
</dbReference>
<organism evidence="2 3">
    <name type="scientific">Fluviispira sanaruensis</name>
    <dbReference type="NCBI Taxonomy" id="2493639"/>
    <lineage>
        <taxon>Bacteria</taxon>
        <taxon>Pseudomonadati</taxon>
        <taxon>Bdellovibrionota</taxon>
        <taxon>Oligoflexia</taxon>
        <taxon>Silvanigrellales</taxon>
        <taxon>Silvanigrellaceae</taxon>
        <taxon>Fluviispira</taxon>
    </lineage>
</organism>
<dbReference type="EMBL" id="AP019368">
    <property type="protein sequence ID" value="BBH52800.1"/>
    <property type="molecule type" value="Genomic_DNA"/>
</dbReference>
<dbReference type="Gene3D" id="3.40.50.1820">
    <property type="entry name" value="alpha/beta hydrolase"/>
    <property type="match status" value="1"/>
</dbReference>
<dbReference type="SUPFAM" id="SSF53474">
    <property type="entry name" value="alpha/beta-Hydrolases"/>
    <property type="match status" value="1"/>
</dbReference>
<dbReference type="GO" id="GO:0046464">
    <property type="term" value="P:acylglycerol catabolic process"/>
    <property type="evidence" value="ECO:0007669"/>
    <property type="project" value="TreeGrafter"/>
</dbReference>
<dbReference type="GO" id="GO:0047372">
    <property type="term" value="F:monoacylglycerol lipase activity"/>
    <property type="evidence" value="ECO:0007669"/>
    <property type="project" value="TreeGrafter"/>
</dbReference>
<evidence type="ECO:0000313" key="3">
    <source>
        <dbReference type="Proteomes" id="UP000291236"/>
    </source>
</evidence>
<proteinExistence type="predicted"/>
<dbReference type="PANTHER" id="PTHR43798">
    <property type="entry name" value="MONOACYLGLYCEROL LIPASE"/>
    <property type="match status" value="1"/>
</dbReference>
<name>A0A4P2VLV7_FLUSA</name>
<dbReference type="InterPro" id="IPR050266">
    <property type="entry name" value="AB_hydrolase_sf"/>
</dbReference>
<gene>
    <name evidence="2" type="ORF">JCM31447_12430</name>
</gene>
<reference evidence="2 3" key="1">
    <citation type="submission" date="2018-12" db="EMBL/GenBank/DDBJ databases">
        <title>Rubrispira sanarue gen. nov., sp., nov., a member of the order Silvanigrellales, isolated from a brackish lake in Hamamatsu Japan.</title>
        <authorList>
            <person name="Maejima Y."/>
            <person name="Iino T."/>
            <person name="Muraguchi Y."/>
            <person name="Fukuda K."/>
            <person name="Nojiri H."/>
            <person name="Ohkuma M."/>
            <person name="Moriuchi R."/>
            <person name="Dohra H."/>
            <person name="Kimbara K."/>
            <person name="Shintani M."/>
        </authorList>
    </citation>
    <scope>NUCLEOTIDE SEQUENCE [LARGE SCALE GENOMIC DNA]</scope>
    <source>
        <strain evidence="2 3">RF1110005</strain>
    </source>
</reference>
<dbReference type="InterPro" id="IPR029058">
    <property type="entry name" value="AB_hydrolase_fold"/>
</dbReference>
<dbReference type="GO" id="GO:0016020">
    <property type="term" value="C:membrane"/>
    <property type="evidence" value="ECO:0007669"/>
    <property type="project" value="TreeGrafter"/>
</dbReference>
<dbReference type="PRINTS" id="PR00111">
    <property type="entry name" value="ABHYDROLASE"/>
</dbReference>
<feature type="domain" description="AB hydrolase-1" evidence="1">
    <location>
        <begin position="27"/>
        <end position="146"/>
    </location>
</feature>
<dbReference type="KEGG" id="sbf:JCM31447_12430"/>
<accession>A0A4P2VLV7</accession>
<dbReference type="Proteomes" id="UP000291236">
    <property type="component" value="Chromosome"/>
</dbReference>
<dbReference type="RefSeq" id="WP_130607585.1">
    <property type="nucleotide sequence ID" value="NZ_AP019368.1"/>
</dbReference>
<dbReference type="Pfam" id="PF00561">
    <property type="entry name" value="Abhydrolase_1"/>
    <property type="match status" value="1"/>
</dbReference>
<dbReference type="OrthoDB" id="9780765at2"/>
<evidence type="ECO:0000259" key="1">
    <source>
        <dbReference type="Pfam" id="PF00561"/>
    </source>
</evidence>
<dbReference type="PANTHER" id="PTHR43798:SF33">
    <property type="entry name" value="HYDROLASE, PUTATIVE (AFU_ORTHOLOGUE AFUA_2G14860)-RELATED"/>
    <property type="match status" value="1"/>
</dbReference>
<evidence type="ECO:0000313" key="2">
    <source>
        <dbReference type="EMBL" id="BBH52800.1"/>
    </source>
</evidence>
<protein>
    <submittedName>
        <fullName evidence="2">Alpha/beta hydrolase</fullName>
    </submittedName>
</protein>
<sequence>MNIKNVFNFYSRYGKICYYDNKLDKDILLFIHGLSVCKEVFYKQIELLNNDFRIIAIDLLGHGGSENASHDFDYAYTVQGYSDCIIEFLTLFGAKAVTVYGWSMGGSIAIELLERYSGVKKIYIDSCTPVSYIQGNMRKAYLFNKVARLIIKKFYTYDEAIDCLKKGGIVPNHTHSFQKIEPVIEGFLRANGNMREISFASLMEMKGVSPKECVEKQREKVKILVGAKDPRINIKYLKKHFADITEIYPKSGHAIFWDNPSTLKQLLEQN</sequence>
<keyword evidence="3" id="KW-1185">Reference proteome</keyword>
<dbReference type="AlphaFoldDB" id="A0A4P2VLV7"/>
<keyword evidence="2" id="KW-0378">Hydrolase</keyword>